<evidence type="ECO:0008006" key="4">
    <source>
        <dbReference type="Google" id="ProtNLM"/>
    </source>
</evidence>
<comment type="caution">
    <text evidence="2">The sequence shown here is derived from an EMBL/GenBank/DDBJ whole genome shotgun (WGS) entry which is preliminary data.</text>
</comment>
<dbReference type="EMBL" id="JBJUIK010000003">
    <property type="protein sequence ID" value="KAL3533094.1"/>
    <property type="molecule type" value="Genomic_DNA"/>
</dbReference>
<organism evidence="2 3">
    <name type="scientific">Cinchona calisaya</name>
    <dbReference type="NCBI Taxonomy" id="153742"/>
    <lineage>
        <taxon>Eukaryota</taxon>
        <taxon>Viridiplantae</taxon>
        <taxon>Streptophyta</taxon>
        <taxon>Embryophyta</taxon>
        <taxon>Tracheophyta</taxon>
        <taxon>Spermatophyta</taxon>
        <taxon>Magnoliopsida</taxon>
        <taxon>eudicotyledons</taxon>
        <taxon>Gunneridae</taxon>
        <taxon>Pentapetalae</taxon>
        <taxon>asterids</taxon>
        <taxon>lamiids</taxon>
        <taxon>Gentianales</taxon>
        <taxon>Rubiaceae</taxon>
        <taxon>Cinchonoideae</taxon>
        <taxon>Cinchoneae</taxon>
        <taxon>Cinchona</taxon>
    </lineage>
</organism>
<accession>A0ABD3APJ0</accession>
<proteinExistence type="predicted"/>
<keyword evidence="3" id="KW-1185">Reference proteome</keyword>
<feature type="region of interest" description="Disordered" evidence="1">
    <location>
        <begin position="46"/>
        <end position="106"/>
    </location>
</feature>
<evidence type="ECO:0000256" key="1">
    <source>
        <dbReference type="SAM" id="MobiDB-lite"/>
    </source>
</evidence>
<protein>
    <recommendedName>
        <fullName evidence="4">G-patch domain-containing protein</fullName>
    </recommendedName>
</protein>
<gene>
    <name evidence="2" type="ORF">ACH5RR_006615</name>
</gene>
<reference evidence="2 3" key="1">
    <citation type="submission" date="2024-11" db="EMBL/GenBank/DDBJ databases">
        <title>A near-complete genome assembly of Cinchona calisaya.</title>
        <authorList>
            <person name="Lian D.C."/>
            <person name="Zhao X.W."/>
            <person name="Wei L."/>
        </authorList>
    </citation>
    <scope>NUCLEOTIDE SEQUENCE [LARGE SCALE GENOMIC DNA]</scope>
    <source>
        <tissue evidence="2">Nenye</tissue>
    </source>
</reference>
<name>A0ABD3APJ0_9GENT</name>
<sequence length="106" mass="11387">MLLKNGFDFGKNSSNANAPVVKGNDYDLGNLMLAEEAPHRVVVKKARKTRRTASSSKPNQAPTVGVSNGSRSSVSIRPIAIGIPPCPQIENDQLIPSERKALRPPI</sequence>
<feature type="compositionally biased region" description="Low complexity" evidence="1">
    <location>
        <begin position="64"/>
        <end position="75"/>
    </location>
</feature>
<evidence type="ECO:0000313" key="3">
    <source>
        <dbReference type="Proteomes" id="UP001630127"/>
    </source>
</evidence>
<evidence type="ECO:0000313" key="2">
    <source>
        <dbReference type="EMBL" id="KAL3533094.1"/>
    </source>
</evidence>
<feature type="compositionally biased region" description="Basic and acidic residues" evidence="1">
    <location>
        <begin position="97"/>
        <end position="106"/>
    </location>
</feature>
<dbReference type="AlphaFoldDB" id="A0ABD3APJ0"/>
<dbReference type="Proteomes" id="UP001630127">
    <property type="component" value="Unassembled WGS sequence"/>
</dbReference>